<dbReference type="KEGG" id="apln:108738454"/>
<dbReference type="InterPro" id="IPR018124">
    <property type="entry name" value="Calret/calnex_CS"/>
</dbReference>
<evidence type="ECO:0000256" key="10">
    <source>
        <dbReference type="RuleBase" id="RU362126"/>
    </source>
</evidence>
<dbReference type="PANTHER" id="PTHR11073:SF1">
    <property type="entry name" value="CALNEXIN 14D-RELATED"/>
    <property type="match status" value="1"/>
</dbReference>
<feature type="compositionally biased region" description="Acidic residues" evidence="11">
    <location>
        <begin position="518"/>
        <end position="539"/>
    </location>
</feature>
<evidence type="ECO:0000256" key="2">
    <source>
        <dbReference type="ARBA" id="ARBA00010983"/>
    </source>
</evidence>
<dbReference type="InterPro" id="IPR013320">
    <property type="entry name" value="ConA-like_dom_sf"/>
</dbReference>
<dbReference type="FunFam" id="2.10.250.10:FF:000001">
    <property type="entry name" value="Calnexin homolog"/>
    <property type="match status" value="1"/>
</dbReference>
<dbReference type="Gene3D" id="2.10.250.10">
    <property type="entry name" value="Calreticulin/calnexin, P domain"/>
    <property type="match status" value="1"/>
</dbReference>
<dbReference type="GO" id="GO:0005789">
    <property type="term" value="C:endoplasmic reticulum membrane"/>
    <property type="evidence" value="ECO:0007669"/>
    <property type="project" value="UniProtKB-SubCell"/>
</dbReference>
<keyword evidence="12" id="KW-1185">Reference proteome</keyword>
<feature type="compositionally biased region" description="Acidic residues" evidence="11">
    <location>
        <begin position="558"/>
        <end position="571"/>
    </location>
</feature>
<feature type="compositionally biased region" description="Basic and acidic residues" evidence="11">
    <location>
        <begin position="264"/>
        <end position="292"/>
    </location>
</feature>
<evidence type="ECO:0000313" key="12">
    <source>
        <dbReference type="Proteomes" id="UP000192223"/>
    </source>
</evidence>
<dbReference type="GO" id="GO:0006457">
    <property type="term" value="P:protein folding"/>
    <property type="evidence" value="ECO:0007669"/>
    <property type="project" value="InterPro"/>
</dbReference>
<dbReference type="OrthoDB" id="1938156at2759"/>
<evidence type="ECO:0000256" key="11">
    <source>
        <dbReference type="SAM" id="MobiDB-lite"/>
    </source>
</evidence>
<dbReference type="PRINTS" id="PR00626">
    <property type="entry name" value="CALRETICULIN"/>
</dbReference>
<comment type="function">
    <text evidence="8">Calcium-binding protein that interacts with newly synthesized monoglucosylated glycoproteins in the endoplasmic reticulum. It may act in assisting protein assembly and/or in the retention within the ER of unassembled protein subunits. It seems to play a major role in the quality control apparatus of the ER by the retention of incorrectly folded proteins. Required for embryogenesis and larval development under heat and ER stress conditions. May be important for germ cell development. Involved in neuronal necrotic cell death.</text>
</comment>
<comment type="subcellular location">
    <subcellularLocation>
        <location evidence="1">Endoplasmic reticulum membrane</location>
        <topology evidence="1">Single-pass type I membrane protein</topology>
    </subcellularLocation>
</comment>
<dbReference type="PROSITE" id="PS00804">
    <property type="entry name" value="CALRETICULIN_2"/>
    <property type="match status" value="1"/>
</dbReference>
<sequence length="595" mass="67942">MNLKIILLLYVSVIISNLVVVADDIDDLDEATVEVEDPETVDIPYKSPIPTDPSKIYFAEHFDNPSHFAKKWIKSQAKKEGISEDIAKYDGEWNVEPAQRDALIGDSGLVLKSKAKHAAISSLLDKPFVFKDKPLIVQYEVILQDGQDCGGAYLKLLSNLEDKKSLANFHDKSPYSIMFGPDKCGSDHKLHFIFKHKNPLNGSVEEKHCKKPQERLEDIYSDKLPHLYTLTIQPDNRFEVRIDGNVVNSGSLLEDFEPPVNPPKEIDDPNDKKPEDWDEREKIPDPEAVKPDDWDESAPAQIIDESATIPDGWLEDEEKFIPDPNAKKPDDWDTEMDGEWEPPLIENPACTEAPGCGKWEPPLIDNPEYRGKWRAPLIDNPNYKGKWRPRKIPNPDFYEDKEPFKMQSIAAVGFELWSMSKDIYFDNIIIADDAGVVEAWAQETYQKKKMKIVKDNESLIQRLAKLTNEYPILWLLYIIVCGIPVAFVLYCCCRPTSKPNQEQEELKRMAEKKKTDEATPDTVEDVPEEQQEEEDEKGSEEDKKSKHPIRDEEKDSGSEDEDEDDEGEESANVEQPPPGQSGEGDIPRKRKPRKE</sequence>
<dbReference type="InterPro" id="IPR001580">
    <property type="entry name" value="Calret/calnex"/>
</dbReference>
<dbReference type="Proteomes" id="UP000192223">
    <property type="component" value="Unplaced"/>
</dbReference>
<evidence type="ECO:0000256" key="8">
    <source>
        <dbReference type="ARBA" id="ARBA00053392"/>
    </source>
</evidence>
<feature type="region of interest" description="Disordered" evidence="11">
    <location>
        <begin position="250"/>
        <end position="294"/>
    </location>
</feature>
<dbReference type="Pfam" id="PF00262">
    <property type="entry name" value="Calreticulin"/>
    <property type="match status" value="1"/>
</dbReference>
<keyword evidence="9" id="KW-1015">Disulfide bond</keyword>
<dbReference type="InParanoid" id="A0A7F5RGB8"/>
<dbReference type="Gene3D" id="2.60.120.200">
    <property type="match status" value="1"/>
</dbReference>
<dbReference type="FunFam" id="2.60.120.200:FF:000011">
    <property type="entry name" value="Probable calnexin"/>
    <property type="match status" value="1"/>
</dbReference>
<gene>
    <name evidence="13" type="primary">LOC108738454</name>
</gene>
<evidence type="ECO:0000256" key="3">
    <source>
        <dbReference type="ARBA" id="ARBA00022692"/>
    </source>
</evidence>
<evidence type="ECO:0000256" key="1">
    <source>
        <dbReference type="ARBA" id="ARBA00004115"/>
    </source>
</evidence>
<dbReference type="SUPFAM" id="SSF63887">
    <property type="entry name" value="P-domain of calnexin/calreticulin"/>
    <property type="match status" value="1"/>
</dbReference>
<name>A0A7F5RGB8_AGRPL</name>
<keyword evidence="4 10" id="KW-0256">Endoplasmic reticulum</keyword>
<evidence type="ECO:0000256" key="6">
    <source>
        <dbReference type="ARBA" id="ARBA00023136"/>
    </source>
</evidence>
<reference evidence="13" key="1">
    <citation type="submission" date="2025-08" db="UniProtKB">
        <authorList>
            <consortium name="RefSeq"/>
        </authorList>
    </citation>
    <scope>IDENTIFICATION</scope>
    <source>
        <tissue evidence="13">Entire body</tissue>
    </source>
</reference>
<evidence type="ECO:0000256" key="9">
    <source>
        <dbReference type="PIRSR" id="PIRSR601580-3"/>
    </source>
</evidence>
<accession>A0A7F5RGB8</accession>
<organism evidence="12 13">
    <name type="scientific">Agrilus planipennis</name>
    <name type="common">Emerald ash borer</name>
    <name type="synonym">Agrilus marcopoli</name>
    <dbReference type="NCBI Taxonomy" id="224129"/>
    <lineage>
        <taxon>Eukaryota</taxon>
        <taxon>Metazoa</taxon>
        <taxon>Ecdysozoa</taxon>
        <taxon>Arthropoda</taxon>
        <taxon>Hexapoda</taxon>
        <taxon>Insecta</taxon>
        <taxon>Pterygota</taxon>
        <taxon>Neoptera</taxon>
        <taxon>Endopterygota</taxon>
        <taxon>Coleoptera</taxon>
        <taxon>Polyphaga</taxon>
        <taxon>Elateriformia</taxon>
        <taxon>Buprestoidea</taxon>
        <taxon>Buprestidae</taxon>
        <taxon>Agrilinae</taxon>
        <taxon>Agrilus</taxon>
    </lineage>
</organism>
<dbReference type="PROSITE" id="PS00805">
    <property type="entry name" value="CALRETICULIN_REPEAT"/>
    <property type="match status" value="1"/>
</dbReference>
<evidence type="ECO:0000256" key="5">
    <source>
        <dbReference type="ARBA" id="ARBA00022989"/>
    </source>
</evidence>
<feature type="transmembrane region" description="Helical" evidence="10">
    <location>
        <begin position="472"/>
        <end position="493"/>
    </location>
</feature>
<dbReference type="GO" id="GO:0051082">
    <property type="term" value="F:unfolded protein binding"/>
    <property type="evidence" value="ECO:0007669"/>
    <property type="project" value="InterPro"/>
</dbReference>
<feature type="disulfide bond" evidence="9">
    <location>
        <begin position="149"/>
        <end position="184"/>
    </location>
</feature>
<dbReference type="AlphaFoldDB" id="A0A7F5RGB8"/>
<protein>
    <submittedName>
        <fullName evidence="13">Calnexin</fullName>
    </submittedName>
</protein>
<dbReference type="PANTHER" id="PTHR11073">
    <property type="entry name" value="CALRETICULIN AND CALNEXIN"/>
    <property type="match status" value="1"/>
</dbReference>
<feature type="region of interest" description="Disordered" evidence="11">
    <location>
        <begin position="500"/>
        <end position="595"/>
    </location>
</feature>
<comment type="similarity">
    <text evidence="2 10">Belongs to the calreticulin family.</text>
</comment>
<dbReference type="GO" id="GO:0005509">
    <property type="term" value="F:calcium ion binding"/>
    <property type="evidence" value="ECO:0007669"/>
    <property type="project" value="InterPro"/>
</dbReference>
<feature type="compositionally biased region" description="Basic and acidic residues" evidence="11">
    <location>
        <begin position="540"/>
        <end position="557"/>
    </location>
</feature>
<keyword evidence="10" id="KW-0732">Signal</keyword>
<evidence type="ECO:0000256" key="4">
    <source>
        <dbReference type="ARBA" id="ARBA00022824"/>
    </source>
</evidence>
<evidence type="ECO:0000313" key="13">
    <source>
        <dbReference type="RefSeq" id="XP_025835031.1"/>
    </source>
</evidence>
<feature type="chain" id="PRO_5029037967" evidence="10">
    <location>
        <begin position="23"/>
        <end position="595"/>
    </location>
</feature>
<feature type="signal peptide" evidence="10">
    <location>
        <begin position="1"/>
        <end position="22"/>
    </location>
</feature>
<dbReference type="SUPFAM" id="SSF49899">
    <property type="entry name" value="Concanavalin A-like lectins/glucanases"/>
    <property type="match status" value="1"/>
</dbReference>
<dbReference type="GeneID" id="108738454"/>
<dbReference type="RefSeq" id="XP_025835031.1">
    <property type="nucleotide sequence ID" value="XM_025979246.1"/>
</dbReference>
<evidence type="ECO:0000256" key="7">
    <source>
        <dbReference type="ARBA" id="ARBA00023186"/>
    </source>
</evidence>
<keyword evidence="3 10" id="KW-0812">Transmembrane</keyword>
<keyword evidence="6 10" id="KW-0472">Membrane</keyword>
<dbReference type="GO" id="GO:0036503">
    <property type="term" value="P:ERAD pathway"/>
    <property type="evidence" value="ECO:0007669"/>
    <property type="project" value="TreeGrafter"/>
</dbReference>
<dbReference type="InterPro" id="IPR009033">
    <property type="entry name" value="Calreticulin/calnexin_P_dom_sf"/>
</dbReference>
<keyword evidence="5 10" id="KW-1133">Transmembrane helix</keyword>
<keyword evidence="7 10" id="KW-0143">Chaperone</keyword>
<dbReference type="FunCoup" id="A0A7F5RGB8">
    <property type="interactions" value="1298"/>
</dbReference>
<proteinExistence type="inferred from homology"/>
<feature type="compositionally biased region" description="Basic and acidic residues" evidence="11">
    <location>
        <begin position="504"/>
        <end position="517"/>
    </location>
</feature>